<feature type="compositionally biased region" description="Basic and acidic residues" evidence="1">
    <location>
        <begin position="26"/>
        <end position="42"/>
    </location>
</feature>
<dbReference type="EMBL" id="NIVC01001665">
    <property type="protein sequence ID" value="PAA65312.1"/>
    <property type="molecule type" value="Genomic_DNA"/>
</dbReference>
<feature type="region of interest" description="Disordered" evidence="1">
    <location>
        <begin position="1"/>
        <end position="57"/>
    </location>
</feature>
<evidence type="ECO:0000313" key="3">
    <source>
        <dbReference type="EMBL" id="PAA65312.1"/>
    </source>
</evidence>
<feature type="compositionally biased region" description="Polar residues" evidence="1">
    <location>
        <begin position="78"/>
        <end position="94"/>
    </location>
</feature>
<dbReference type="Pfam" id="PF09495">
    <property type="entry name" value="DUF2462"/>
    <property type="match status" value="1"/>
</dbReference>
<evidence type="ECO:0000256" key="1">
    <source>
        <dbReference type="SAM" id="MobiDB-lite"/>
    </source>
</evidence>
<name>A0A267EX57_9PLAT</name>
<organism evidence="3 5">
    <name type="scientific">Macrostomum lignano</name>
    <dbReference type="NCBI Taxonomy" id="282301"/>
    <lineage>
        <taxon>Eukaryota</taxon>
        <taxon>Metazoa</taxon>
        <taxon>Spiralia</taxon>
        <taxon>Lophotrochozoa</taxon>
        <taxon>Platyhelminthes</taxon>
        <taxon>Rhabditophora</taxon>
        <taxon>Macrostomorpha</taxon>
        <taxon>Macrostomida</taxon>
        <taxon>Macrostomidae</taxon>
        <taxon>Macrostomum</taxon>
    </lineage>
</organism>
<evidence type="ECO:0000313" key="4">
    <source>
        <dbReference type="EMBL" id="PAA88427.1"/>
    </source>
</evidence>
<dbReference type="EMBL" id="NIVC01003629">
    <property type="protein sequence ID" value="PAA50469.1"/>
    <property type="molecule type" value="Genomic_DNA"/>
</dbReference>
<dbReference type="AlphaFoldDB" id="A0A267EX57"/>
<feature type="region of interest" description="Disordered" evidence="1">
    <location>
        <begin position="74"/>
        <end position="94"/>
    </location>
</feature>
<keyword evidence="5" id="KW-1185">Reference proteome</keyword>
<comment type="caution">
    <text evidence="3">The sequence shown here is derived from an EMBL/GenBank/DDBJ whole genome shotgun (WGS) entry which is preliminary data.</text>
</comment>
<protein>
    <submittedName>
        <fullName evidence="3">Uncharacterized protein</fullName>
    </submittedName>
</protein>
<accession>A0A267EX57</accession>
<dbReference type="EMBL" id="NIVC01000189">
    <property type="protein sequence ID" value="PAA88427.1"/>
    <property type="molecule type" value="Genomic_DNA"/>
</dbReference>
<gene>
    <name evidence="3" type="ORF">BOX15_Mlig007176g1</name>
    <name evidence="4" type="ORF">BOX15_Mlig020716g2</name>
    <name evidence="2" type="ORF">BOX15_Mlig020716g5</name>
</gene>
<dbReference type="Proteomes" id="UP000215902">
    <property type="component" value="Unassembled WGS sequence"/>
</dbReference>
<feature type="non-terminal residue" evidence="3">
    <location>
        <position position="1"/>
    </location>
</feature>
<evidence type="ECO:0000313" key="5">
    <source>
        <dbReference type="Proteomes" id="UP000215902"/>
    </source>
</evidence>
<proteinExistence type="predicted"/>
<reference evidence="3 5" key="1">
    <citation type="submission" date="2017-06" db="EMBL/GenBank/DDBJ databases">
        <title>A platform for efficient transgenesis in Macrostomum lignano, a flatworm model organism for stem cell research.</title>
        <authorList>
            <person name="Berezikov E."/>
        </authorList>
    </citation>
    <scope>NUCLEOTIDE SEQUENCE [LARGE SCALE GENOMIC DNA]</scope>
    <source>
        <strain evidence="3">DV1</strain>
        <tissue evidence="3">Whole organism</tissue>
    </source>
</reference>
<dbReference type="InterPro" id="IPR019034">
    <property type="entry name" value="UPF0390"/>
</dbReference>
<sequence length="94" mass="10441">PQGKIKVKAKLPAQEARRRQTPTGKKTSEREKTRKGRVDKAPKRAGAVASQSSARDVQRAFDRMIAKKVEEECRAKAKSQTGYESKLDQGQSNS</sequence>
<evidence type="ECO:0000313" key="2">
    <source>
        <dbReference type="EMBL" id="PAA50469.1"/>
    </source>
</evidence>